<protein>
    <recommendedName>
        <fullName evidence="3">Ferritin-like domain-containing protein</fullName>
    </recommendedName>
</protein>
<proteinExistence type="predicted"/>
<dbReference type="Pfam" id="PF13668">
    <property type="entry name" value="Ferritin_2"/>
    <property type="match status" value="1"/>
</dbReference>
<gene>
    <name evidence="1" type="ORF">VW23_018175</name>
</gene>
<evidence type="ECO:0000313" key="2">
    <source>
        <dbReference type="Proteomes" id="UP000095463"/>
    </source>
</evidence>
<dbReference type="SUPFAM" id="SSF47240">
    <property type="entry name" value="Ferritin-like"/>
    <property type="match status" value="1"/>
</dbReference>
<keyword evidence="2" id="KW-1185">Reference proteome</keyword>
<name>A0A1E5XQZ2_9HYPH</name>
<dbReference type="OrthoDB" id="954262at2"/>
<dbReference type="RefSeq" id="WP_069909754.1">
    <property type="nucleotide sequence ID" value="NZ_LAJE02000173.1"/>
</dbReference>
<reference evidence="1 2" key="1">
    <citation type="journal article" date="2015" name="Genome Announc.">
        <title>Genome Assemblies of Three Soil-Associated Devosia species: D. insulae, D. limi, and D. soli.</title>
        <authorList>
            <person name="Hassan Y.I."/>
            <person name="Lepp D."/>
            <person name="Zhou T."/>
        </authorList>
    </citation>
    <scope>NUCLEOTIDE SEQUENCE [LARGE SCALE GENOMIC DNA]</scope>
    <source>
        <strain evidence="1 2">DS-56</strain>
    </source>
</reference>
<evidence type="ECO:0008006" key="3">
    <source>
        <dbReference type="Google" id="ProtNLM"/>
    </source>
</evidence>
<organism evidence="1 2">
    <name type="scientific">Devosia insulae DS-56</name>
    <dbReference type="NCBI Taxonomy" id="1116389"/>
    <lineage>
        <taxon>Bacteria</taxon>
        <taxon>Pseudomonadati</taxon>
        <taxon>Pseudomonadota</taxon>
        <taxon>Alphaproteobacteria</taxon>
        <taxon>Hyphomicrobiales</taxon>
        <taxon>Devosiaceae</taxon>
        <taxon>Devosia</taxon>
    </lineage>
</organism>
<evidence type="ECO:0000313" key="1">
    <source>
        <dbReference type="EMBL" id="OEO31018.1"/>
    </source>
</evidence>
<dbReference type="AlphaFoldDB" id="A0A1E5XQZ2"/>
<sequence>MNNQEDFILDGIDPEVGERIDAGRRHLFARYALPAAALGSAPLIIAASAQTAFAAGGLPKQVVDVLNFALTLEYLEAAFYKKANGSSGLIPRQYRQLFRTIGAHETAHVALLKGALGSAAVKAPGVDFTAGGKYADVFSNFETFVAVSATFEDLGVAAYKGQAGNLIGTPVLTTALQIHSVEARHAAAVRPLAGKPGFDGAFDKPKTKAQVLAAATPFLA</sequence>
<dbReference type="EMBL" id="LAJE02000173">
    <property type="protein sequence ID" value="OEO31018.1"/>
    <property type="molecule type" value="Genomic_DNA"/>
</dbReference>
<dbReference type="InterPro" id="IPR009078">
    <property type="entry name" value="Ferritin-like_SF"/>
</dbReference>
<comment type="caution">
    <text evidence="1">The sequence shown here is derived from an EMBL/GenBank/DDBJ whole genome shotgun (WGS) entry which is preliminary data.</text>
</comment>
<dbReference type="Proteomes" id="UP000095463">
    <property type="component" value="Unassembled WGS sequence"/>
</dbReference>
<accession>A0A1E5XQZ2</accession>